<dbReference type="HOGENOM" id="CLU_022453_5_4_1"/>
<evidence type="ECO:0000313" key="13">
    <source>
        <dbReference type="EMBL" id="CCF56590.1"/>
    </source>
</evidence>
<name>H2AQE0_KAZAF</name>
<evidence type="ECO:0000256" key="8">
    <source>
        <dbReference type="ARBA" id="ARBA00022839"/>
    </source>
</evidence>
<evidence type="ECO:0000256" key="9">
    <source>
        <dbReference type="ARBA" id="ARBA00023242"/>
    </source>
</evidence>
<keyword evidence="8" id="KW-0269">Exonuclease</keyword>
<evidence type="ECO:0000256" key="11">
    <source>
        <dbReference type="ARBA" id="ARBA00039985"/>
    </source>
</evidence>
<dbReference type="Gene3D" id="3.30.420.10">
    <property type="entry name" value="Ribonuclease H-like superfamily/Ribonuclease H"/>
    <property type="match status" value="1"/>
</dbReference>
<evidence type="ECO:0000256" key="7">
    <source>
        <dbReference type="ARBA" id="ARBA00022801"/>
    </source>
</evidence>
<dbReference type="InParanoid" id="H2AQE0"/>
<dbReference type="KEGG" id="kaf:KAFR_0B02940"/>
<dbReference type="PANTHER" id="PTHR12801:SF118">
    <property type="entry name" value="RNA EXONUCLEASE 3"/>
    <property type="match status" value="1"/>
</dbReference>
<dbReference type="SMART" id="SM00479">
    <property type="entry name" value="EXOIII"/>
    <property type="match status" value="1"/>
</dbReference>
<dbReference type="InterPro" id="IPR047021">
    <property type="entry name" value="REXO1/3/4-like"/>
</dbReference>
<dbReference type="EMBL" id="HE650822">
    <property type="protein sequence ID" value="CCF56590.1"/>
    <property type="molecule type" value="Genomic_DNA"/>
</dbReference>
<evidence type="ECO:0000256" key="1">
    <source>
        <dbReference type="ARBA" id="ARBA00004123"/>
    </source>
</evidence>
<dbReference type="PANTHER" id="PTHR12801">
    <property type="entry name" value="RNA EXONUCLEASE REXO1 / RECO3 FAMILY MEMBER-RELATED"/>
    <property type="match status" value="1"/>
</dbReference>
<comment type="subcellular location">
    <subcellularLocation>
        <location evidence="2">Cytoplasm</location>
    </subcellularLocation>
    <subcellularLocation>
        <location evidence="1">Nucleus</location>
    </subcellularLocation>
</comment>
<accession>H2AQE0</accession>
<dbReference type="SUPFAM" id="SSF53098">
    <property type="entry name" value="Ribonuclease H-like"/>
    <property type="match status" value="1"/>
</dbReference>
<keyword evidence="7" id="KW-0378">Hydrolase</keyword>
<dbReference type="GO" id="GO:0005634">
    <property type="term" value="C:nucleus"/>
    <property type="evidence" value="ECO:0007669"/>
    <property type="project" value="UniProtKB-SubCell"/>
</dbReference>
<reference evidence="13 14" key="1">
    <citation type="journal article" date="2011" name="Proc. Natl. Acad. Sci. U.S.A.">
        <title>Evolutionary erosion of yeast sex chromosomes by mating-type switching accidents.</title>
        <authorList>
            <person name="Gordon J.L."/>
            <person name="Armisen D."/>
            <person name="Proux-Wera E."/>
            <person name="Oheigeartaigh S.S."/>
            <person name="Byrne K.P."/>
            <person name="Wolfe K.H."/>
        </authorList>
    </citation>
    <scope>NUCLEOTIDE SEQUENCE [LARGE SCALE GENOMIC DNA]</scope>
    <source>
        <strain evidence="14">ATCC 22294 / BCRC 22015 / CBS 2517 / CECT 1963 / NBRC 1671 / NRRL Y-8276</strain>
    </source>
</reference>
<dbReference type="GO" id="GO:0034476">
    <property type="term" value="P:U5 snRNA 3'-end processing"/>
    <property type="evidence" value="ECO:0007669"/>
    <property type="project" value="EnsemblFungi"/>
</dbReference>
<evidence type="ECO:0000256" key="2">
    <source>
        <dbReference type="ARBA" id="ARBA00004496"/>
    </source>
</evidence>
<comment type="similarity">
    <text evidence="3">Belongs to the REXO1/REXO3 family.</text>
</comment>
<dbReference type="InterPro" id="IPR012337">
    <property type="entry name" value="RNaseH-like_sf"/>
</dbReference>
<evidence type="ECO:0000256" key="10">
    <source>
        <dbReference type="ARBA" id="ARBA00037201"/>
    </source>
</evidence>
<dbReference type="GO" id="GO:0000175">
    <property type="term" value="F:3'-5'-RNA exonuclease activity"/>
    <property type="evidence" value="ECO:0007669"/>
    <property type="project" value="EnsemblFungi"/>
</dbReference>
<dbReference type="FunCoup" id="H2AQE0">
    <property type="interactions" value="108"/>
</dbReference>
<dbReference type="GO" id="GO:0000467">
    <property type="term" value="P:exonucleolytic trimming to generate mature 3'-end of 5.8S rRNA from tricistronic rRNA transcript (SSU-rRNA, 5.8S rRNA, LSU-rRNA)"/>
    <property type="evidence" value="ECO:0007669"/>
    <property type="project" value="EnsemblFungi"/>
</dbReference>
<feature type="domain" description="Exonuclease" evidence="12">
    <location>
        <begin position="232"/>
        <end position="387"/>
    </location>
</feature>
<dbReference type="GO" id="GO:0005737">
    <property type="term" value="C:cytoplasm"/>
    <property type="evidence" value="ECO:0007669"/>
    <property type="project" value="UniProtKB-SubCell"/>
</dbReference>
<dbReference type="InterPro" id="IPR013520">
    <property type="entry name" value="Ribonucl_H"/>
</dbReference>
<dbReference type="GO" id="GO:0043628">
    <property type="term" value="P:regulatory ncRNA 3'-end processing"/>
    <property type="evidence" value="ECO:0007669"/>
    <property type="project" value="EnsemblFungi"/>
</dbReference>
<keyword evidence="6" id="KW-0540">Nuclease</keyword>
<dbReference type="InterPro" id="IPR034922">
    <property type="entry name" value="REX1-like_exo"/>
</dbReference>
<gene>
    <name evidence="13" type="primary">KAFR0B02940</name>
    <name evidence="13" type="ORF">KAFR_0B02940</name>
</gene>
<evidence type="ECO:0000256" key="6">
    <source>
        <dbReference type="ARBA" id="ARBA00022722"/>
    </source>
</evidence>
<dbReference type="RefSeq" id="XP_003955725.1">
    <property type="nucleotide sequence ID" value="XM_003955676.1"/>
</dbReference>
<keyword evidence="9" id="KW-0539">Nucleus</keyword>
<evidence type="ECO:0000256" key="5">
    <source>
        <dbReference type="ARBA" id="ARBA00022552"/>
    </source>
</evidence>
<proteinExistence type="inferred from homology"/>
<evidence type="ECO:0000313" key="14">
    <source>
        <dbReference type="Proteomes" id="UP000005220"/>
    </source>
</evidence>
<dbReference type="OrthoDB" id="3996471at2759"/>
<dbReference type="Proteomes" id="UP000005220">
    <property type="component" value="Chromosome 2"/>
</dbReference>
<protein>
    <recommendedName>
        <fullName evidence="11">RNA exonuclease 3</fullName>
    </recommendedName>
</protein>
<dbReference type="AlphaFoldDB" id="H2AQE0"/>
<dbReference type="CDD" id="cd06145">
    <property type="entry name" value="REX1_like"/>
    <property type="match status" value="1"/>
</dbReference>
<comment type="function">
    <text evidence="10">3' to 5' exoribonuclease required for proper 3' end maturation of MRP RNA and of the U5L snRNA.</text>
</comment>
<organism evidence="13 14">
    <name type="scientific">Kazachstania africana (strain ATCC 22294 / BCRC 22015 / CBS 2517 / CECT 1963 / NBRC 1671 / NRRL Y-8276)</name>
    <name type="common">Yeast</name>
    <name type="synonym">Kluyveromyces africanus</name>
    <dbReference type="NCBI Taxonomy" id="1071382"/>
    <lineage>
        <taxon>Eukaryota</taxon>
        <taxon>Fungi</taxon>
        <taxon>Dikarya</taxon>
        <taxon>Ascomycota</taxon>
        <taxon>Saccharomycotina</taxon>
        <taxon>Saccharomycetes</taxon>
        <taxon>Saccharomycetales</taxon>
        <taxon>Saccharomycetaceae</taxon>
        <taxon>Kazachstania</taxon>
    </lineage>
</organism>
<keyword evidence="14" id="KW-1185">Reference proteome</keyword>
<dbReference type="eggNOG" id="KOG2248">
    <property type="taxonomic scope" value="Eukaryota"/>
</dbReference>
<evidence type="ECO:0000256" key="4">
    <source>
        <dbReference type="ARBA" id="ARBA00022490"/>
    </source>
</evidence>
<sequence>MRNILRPLDLKVQPVQFQERHKVLEKLYKQLERCKKKATKDSLIKLSTNLEASVAKRSSSSQSYKFNMSVVLRDLLKYKGDLSKITIAGKLLRPTKKVEGATKSKDDVMKALRSLLVDVDLLKKHGYIMSEQETTDENSEPIYRVCARCNTKFEQDKILEKTLCTYHPMKKQYNRETKMYVYPCCGETTSSTSFLRLGCKNFEYHVFKGEKYCDLRKISEFLTTEKFEGNENVLSLDCEMAFTTMGFEMIRLTIIDFFTSQIIFNEIIKPMGKVIDLNSDFSGVHVIPGDSLTFNGTMEKILRPDLINKNSILIGHGFENDLNVMRIIHNRIIDTAILYSNGRLKMSLKNLTFEVLSEKIQTGEHDSTEDALATMNIIKKKLGISLDQIKWDGIEQK</sequence>
<keyword evidence="5" id="KW-0698">rRNA processing</keyword>
<dbReference type="InterPro" id="IPR036397">
    <property type="entry name" value="RNaseH_sf"/>
</dbReference>
<dbReference type="GeneID" id="13882971"/>
<keyword evidence="4" id="KW-0963">Cytoplasm</keyword>
<evidence type="ECO:0000256" key="3">
    <source>
        <dbReference type="ARBA" id="ARBA00006357"/>
    </source>
</evidence>
<dbReference type="GO" id="GO:0003676">
    <property type="term" value="F:nucleic acid binding"/>
    <property type="evidence" value="ECO:0007669"/>
    <property type="project" value="InterPro"/>
</dbReference>
<dbReference type="STRING" id="1071382.H2AQE0"/>
<evidence type="ECO:0000259" key="12">
    <source>
        <dbReference type="SMART" id="SM00479"/>
    </source>
</evidence>